<evidence type="ECO:0000313" key="2">
    <source>
        <dbReference type="EMBL" id="QHQ40909.1"/>
    </source>
</evidence>
<sequence>MSIEDQSVVDVIGVANDGTVVLTISNHLEWSESSLFLLQEKINKYLAFIESGEIYSSYPNAKGKNVEISVVCKHKPSSDALQFLEQCTRIISAAGFGFRHEVLI</sequence>
<reference evidence="2 3" key="1">
    <citation type="submission" date="2020-01" db="EMBL/GenBank/DDBJ databases">
        <title>The possibility of degradation of plastic by Microbulbifer hydrolyticus IRE-31.</title>
        <authorList>
            <person name="Liu L."/>
        </authorList>
    </citation>
    <scope>NUCLEOTIDE SEQUENCE [LARGE SCALE GENOMIC DNA]</scope>
    <source>
        <strain evidence="2 3">IRE-31</strain>
    </source>
</reference>
<dbReference type="EMBL" id="JACHHR010000003">
    <property type="protein sequence ID" value="MBB5212556.1"/>
    <property type="molecule type" value="Genomic_DNA"/>
</dbReference>
<dbReference type="RefSeq" id="WP_161860201.1">
    <property type="nucleotide sequence ID" value="NZ_CP047491.1"/>
</dbReference>
<protein>
    <submittedName>
        <fullName evidence="1">Uncharacterized protein</fullName>
    </submittedName>
</protein>
<proteinExistence type="predicted"/>
<name>A0A6P1TI86_9GAMM</name>
<reference evidence="1 4" key="2">
    <citation type="submission" date="2020-08" db="EMBL/GenBank/DDBJ databases">
        <title>Genomic Encyclopedia of Type Strains, Phase IV (KMG-IV): sequencing the most valuable type-strain genomes for metagenomic binning, comparative biology and taxonomic classification.</title>
        <authorList>
            <person name="Goeker M."/>
        </authorList>
    </citation>
    <scope>NUCLEOTIDE SEQUENCE [LARGE SCALE GENOMIC DNA]</scope>
    <source>
        <strain evidence="1 4">DSM 11525</strain>
    </source>
</reference>
<accession>A0A6P1TI86</accession>
<organism evidence="1 4">
    <name type="scientific">Microbulbifer hydrolyticus</name>
    <dbReference type="NCBI Taxonomy" id="48074"/>
    <lineage>
        <taxon>Bacteria</taxon>
        <taxon>Pseudomonadati</taxon>
        <taxon>Pseudomonadota</taxon>
        <taxon>Gammaproteobacteria</taxon>
        <taxon>Cellvibrionales</taxon>
        <taxon>Microbulbiferaceae</taxon>
        <taxon>Microbulbifer</taxon>
    </lineage>
</organism>
<dbReference type="Pfam" id="PF20212">
    <property type="entry name" value="DUF6572"/>
    <property type="match status" value="1"/>
</dbReference>
<dbReference type="AlphaFoldDB" id="A0A6P1TI86"/>
<evidence type="ECO:0000313" key="3">
    <source>
        <dbReference type="Proteomes" id="UP000464675"/>
    </source>
</evidence>
<dbReference type="Proteomes" id="UP000563601">
    <property type="component" value="Unassembled WGS sequence"/>
</dbReference>
<evidence type="ECO:0000313" key="4">
    <source>
        <dbReference type="Proteomes" id="UP000563601"/>
    </source>
</evidence>
<keyword evidence="3" id="KW-1185">Reference proteome</keyword>
<dbReference type="OrthoDB" id="2229810at2"/>
<gene>
    <name evidence="2" type="ORF">GTQ55_15095</name>
    <name evidence="1" type="ORF">HNQ53_002781</name>
</gene>
<dbReference type="InterPro" id="IPR046702">
    <property type="entry name" value="DUF6572"/>
</dbReference>
<dbReference type="Proteomes" id="UP000464675">
    <property type="component" value="Chromosome"/>
</dbReference>
<dbReference type="EMBL" id="CP047491">
    <property type="protein sequence ID" value="QHQ40909.1"/>
    <property type="molecule type" value="Genomic_DNA"/>
</dbReference>
<evidence type="ECO:0000313" key="1">
    <source>
        <dbReference type="EMBL" id="MBB5212556.1"/>
    </source>
</evidence>